<comment type="caution">
    <text evidence="1">The sequence shown here is derived from an EMBL/GenBank/DDBJ whole genome shotgun (WGS) entry which is preliminary data.</text>
</comment>
<evidence type="ECO:0000313" key="1">
    <source>
        <dbReference type="EMBL" id="EEG70757.1"/>
    </source>
</evidence>
<dbReference type="AlphaFoldDB" id="C0BTQ7"/>
<dbReference type="eggNOG" id="ENOG5030CBB">
    <property type="taxonomic scope" value="Bacteria"/>
</dbReference>
<evidence type="ECO:0000313" key="2">
    <source>
        <dbReference type="Proteomes" id="UP000003875"/>
    </source>
</evidence>
<proteinExistence type="predicted"/>
<gene>
    <name evidence="1" type="ORF">BIFPSEUDO_03787</name>
</gene>
<reference evidence="1 2" key="2">
    <citation type="submission" date="2009-02" db="EMBL/GenBank/DDBJ databases">
        <authorList>
            <person name="Fulton L."/>
            <person name="Clifton S."/>
            <person name="Fulton B."/>
            <person name="Xu J."/>
            <person name="Minx P."/>
            <person name="Pepin K.H."/>
            <person name="Johnson M."/>
            <person name="Bhonagiri V."/>
            <person name="Nash W.E."/>
            <person name="Mardis E.R."/>
            <person name="Wilson R.K."/>
        </authorList>
    </citation>
    <scope>NUCLEOTIDE SEQUENCE [LARGE SCALE GENOMIC DNA]</scope>
    <source>
        <strain evidence="1 2">DSM 20438</strain>
    </source>
</reference>
<protein>
    <submittedName>
        <fullName evidence="1">Uncharacterized protein</fullName>
    </submittedName>
</protein>
<dbReference type="EMBL" id="ABXX02000003">
    <property type="protein sequence ID" value="EEG70757.1"/>
    <property type="molecule type" value="Genomic_DNA"/>
</dbReference>
<reference evidence="1 2" key="1">
    <citation type="submission" date="2009-02" db="EMBL/GenBank/DDBJ databases">
        <title>Draft genome sequence of Bifidobacterium pseudocatenulatum (DSM 20438).</title>
        <authorList>
            <person name="Sudarsanam P."/>
            <person name="Ley R."/>
            <person name="Guruge J."/>
            <person name="Turnbaugh P.J."/>
            <person name="Mahowald M."/>
            <person name="Liep D."/>
            <person name="Gordon J."/>
        </authorList>
    </citation>
    <scope>NUCLEOTIDE SEQUENCE [LARGE SCALE GENOMIC DNA]</scope>
    <source>
        <strain evidence="1 2">DSM 20438</strain>
    </source>
</reference>
<sequence length="64" mass="7486">MRTMTRFKPYFAQDLFPICSLDRSDAYCLEFAAARNESTNCAHAKAGMMTFILAWYRHLKSEEQ</sequence>
<accession>C0BTQ7</accession>
<name>C0BTQ7_BIFPS</name>
<organism evidence="1 2">
    <name type="scientific">Bifidobacterium pseudocatenulatum DSM 20438 = JCM 1200 = LMG 10505</name>
    <dbReference type="NCBI Taxonomy" id="547043"/>
    <lineage>
        <taxon>Bacteria</taxon>
        <taxon>Bacillati</taxon>
        <taxon>Actinomycetota</taxon>
        <taxon>Actinomycetes</taxon>
        <taxon>Bifidobacteriales</taxon>
        <taxon>Bifidobacteriaceae</taxon>
        <taxon>Bifidobacterium</taxon>
    </lineage>
</organism>
<dbReference type="Proteomes" id="UP000003875">
    <property type="component" value="Unassembled WGS sequence"/>
</dbReference>